<gene>
    <name evidence="2" type="ORF">E2C01_101913</name>
</gene>
<comment type="caution">
    <text evidence="2">The sequence shown here is derived from an EMBL/GenBank/DDBJ whole genome shotgun (WGS) entry which is preliminary data.</text>
</comment>
<proteinExistence type="predicted"/>
<accession>A0A5B7KBU3</accession>
<feature type="region of interest" description="Disordered" evidence="1">
    <location>
        <begin position="42"/>
        <end position="66"/>
    </location>
</feature>
<sequence length="66" mass="6885">MARSGGPNWSECRIVRSGERAATRARLFIGVQLVETFPPSTAATATAATHASPAKGLTTPLTGKYP</sequence>
<evidence type="ECO:0000313" key="3">
    <source>
        <dbReference type="Proteomes" id="UP000324222"/>
    </source>
</evidence>
<dbReference type="EMBL" id="VSRR010149552">
    <property type="protein sequence ID" value="MPD06123.1"/>
    <property type="molecule type" value="Genomic_DNA"/>
</dbReference>
<dbReference type="AlphaFoldDB" id="A0A5B7KBU3"/>
<protein>
    <submittedName>
        <fullName evidence="2">Uncharacterized protein</fullName>
    </submittedName>
</protein>
<name>A0A5B7KBU3_PORTR</name>
<evidence type="ECO:0000256" key="1">
    <source>
        <dbReference type="SAM" id="MobiDB-lite"/>
    </source>
</evidence>
<reference evidence="2 3" key="1">
    <citation type="submission" date="2019-05" db="EMBL/GenBank/DDBJ databases">
        <title>Another draft genome of Portunus trituberculatus and its Hox gene families provides insights of decapod evolution.</title>
        <authorList>
            <person name="Jeong J.-H."/>
            <person name="Song I."/>
            <person name="Kim S."/>
            <person name="Choi T."/>
            <person name="Kim D."/>
            <person name="Ryu S."/>
            <person name="Kim W."/>
        </authorList>
    </citation>
    <scope>NUCLEOTIDE SEQUENCE [LARGE SCALE GENOMIC DNA]</scope>
    <source>
        <tissue evidence="2">Muscle</tissue>
    </source>
</reference>
<evidence type="ECO:0000313" key="2">
    <source>
        <dbReference type="EMBL" id="MPD06123.1"/>
    </source>
</evidence>
<keyword evidence="3" id="KW-1185">Reference proteome</keyword>
<dbReference type="Proteomes" id="UP000324222">
    <property type="component" value="Unassembled WGS sequence"/>
</dbReference>
<feature type="compositionally biased region" description="Low complexity" evidence="1">
    <location>
        <begin position="42"/>
        <end position="54"/>
    </location>
</feature>
<organism evidence="2 3">
    <name type="scientific">Portunus trituberculatus</name>
    <name type="common">Swimming crab</name>
    <name type="synonym">Neptunus trituberculatus</name>
    <dbReference type="NCBI Taxonomy" id="210409"/>
    <lineage>
        <taxon>Eukaryota</taxon>
        <taxon>Metazoa</taxon>
        <taxon>Ecdysozoa</taxon>
        <taxon>Arthropoda</taxon>
        <taxon>Crustacea</taxon>
        <taxon>Multicrustacea</taxon>
        <taxon>Malacostraca</taxon>
        <taxon>Eumalacostraca</taxon>
        <taxon>Eucarida</taxon>
        <taxon>Decapoda</taxon>
        <taxon>Pleocyemata</taxon>
        <taxon>Brachyura</taxon>
        <taxon>Eubrachyura</taxon>
        <taxon>Portunoidea</taxon>
        <taxon>Portunidae</taxon>
        <taxon>Portuninae</taxon>
        <taxon>Portunus</taxon>
    </lineage>
</organism>